<evidence type="ECO:0000256" key="1">
    <source>
        <dbReference type="SAM" id="SignalP"/>
    </source>
</evidence>
<reference evidence="3" key="4">
    <citation type="submission" date="2020-10" db="EMBL/GenBank/DDBJ databases">
        <authorList>
            <person name="Bassil N.M."/>
            <person name="Lloyd J.R."/>
        </authorList>
    </citation>
    <scope>NUCLEOTIDE SEQUENCE</scope>
    <source>
        <strain evidence="3">NB2006</strain>
    </source>
</reference>
<feature type="signal peptide" evidence="1">
    <location>
        <begin position="1"/>
        <end position="23"/>
    </location>
</feature>
<dbReference type="PROSITE" id="PS51257">
    <property type="entry name" value="PROKAR_LIPOPROTEIN"/>
    <property type="match status" value="1"/>
</dbReference>
<dbReference type="KEGG" id="aia:AWH56_019505"/>
<dbReference type="EMBL" id="CP063356">
    <property type="protein sequence ID" value="QOY34884.1"/>
    <property type="molecule type" value="Genomic_DNA"/>
</dbReference>
<sequence>MKKRLYVFLLLFFVLFISGCGSAHETFMKAVDKTGNIQKGKSSIALQLKMEGVPDLEDGQLFSLEKMTVNHEYDRGEEISKSVVYASINHVGLDFTIYEGRDNTIVTSPLLPKLLVLNKESIEPLGEASFGAQISLESEMEQDLAVIWHRLLTDESVSRLGSVIVTTPDGDVKGKEFEIRLTSDQLKPAILETMDLYIQANMKHFSSEESFEKNIEQLRERIETSEIGPVSYYAYIDRDQYIIEEKLSAVMTFSDGLSIFINFQLQRHDLEKDVSISRPVMTEENVITANEFLIEGDFEFFRR</sequence>
<reference evidence="3 4" key="3">
    <citation type="journal article" date="2019" name="Int. J. Syst. Evol. Microbiol.">
        <title>Anaerobacillus isosaccharinicus sp. nov., an alkaliphilic bacterium which degrades isosaccharinic acid.</title>
        <authorList>
            <person name="Bassil N.M."/>
            <person name="Lloyd J.R."/>
        </authorList>
    </citation>
    <scope>NUCLEOTIDE SEQUENCE [LARGE SCALE GENOMIC DNA]</scope>
    <source>
        <strain evidence="3 4">NB2006</strain>
    </source>
</reference>
<reference evidence="2 4" key="1">
    <citation type="submission" date="2016-10" db="EMBL/GenBank/DDBJ databases">
        <title>Draft genome sequences of four alkaliphilic bacteria belonging to the Anaerobacillus genus.</title>
        <authorList>
            <person name="Bassil N.M."/>
            <person name="Lloyd J.R."/>
        </authorList>
    </citation>
    <scope>NUCLEOTIDE SEQUENCE [LARGE SCALE GENOMIC DNA]</scope>
    <source>
        <strain evidence="2 4">NB2006</strain>
    </source>
</reference>
<dbReference type="AlphaFoldDB" id="A0A1S2LHI7"/>
<evidence type="ECO:0008006" key="5">
    <source>
        <dbReference type="Google" id="ProtNLM"/>
    </source>
</evidence>
<proteinExistence type="predicted"/>
<gene>
    <name evidence="3" type="ORF">AWH56_019505</name>
    <name evidence="2" type="ORF">AWH56_15415</name>
</gene>
<reference evidence="3 4" key="2">
    <citation type="journal article" date="2017" name="Genome Announc.">
        <title>Draft Genome Sequences of Four Alkaliphilic Bacteria Belonging to the Anaerobacillus Genus.</title>
        <authorList>
            <person name="Bassil N.M."/>
            <person name="Lloyd J.R."/>
        </authorList>
    </citation>
    <scope>NUCLEOTIDE SEQUENCE [LARGE SCALE GENOMIC DNA]</scope>
    <source>
        <strain evidence="3 4">NB2006</strain>
    </source>
</reference>
<name>A0A1S2LHI7_9BACI</name>
<dbReference type="Proteomes" id="UP000180175">
    <property type="component" value="Chromosome"/>
</dbReference>
<keyword evidence="4" id="KW-1185">Reference proteome</keyword>
<evidence type="ECO:0000313" key="3">
    <source>
        <dbReference type="EMBL" id="QOY34884.1"/>
    </source>
</evidence>
<dbReference type="RefSeq" id="WP_071317936.1">
    <property type="nucleotide sequence ID" value="NZ_CP063356.2"/>
</dbReference>
<feature type="chain" id="PRO_5036025468" description="GerMN domain-containing protein" evidence="1">
    <location>
        <begin position="24"/>
        <end position="303"/>
    </location>
</feature>
<keyword evidence="1" id="KW-0732">Signal</keyword>
<organism evidence="2 4">
    <name type="scientific">Anaerobacillus isosaccharinicus</name>
    <dbReference type="NCBI Taxonomy" id="1532552"/>
    <lineage>
        <taxon>Bacteria</taxon>
        <taxon>Bacillati</taxon>
        <taxon>Bacillota</taxon>
        <taxon>Bacilli</taxon>
        <taxon>Bacillales</taxon>
        <taxon>Bacillaceae</taxon>
        <taxon>Anaerobacillus</taxon>
    </lineage>
</organism>
<evidence type="ECO:0000313" key="2">
    <source>
        <dbReference type="EMBL" id="OIJ11690.1"/>
    </source>
</evidence>
<dbReference type="OrthoDB" id="2082267at2"/>
<accession>A0A1S2LHI7</accession>
<evidence type="ECO:0000313" key="4">
    <source>
        <dbReference type="Proteomes" id="UP000180175"/>
    </source>
</evidence>
<dbReference type="EMBL" id="LQXD01000133">
    <property type="protein sequence ID" value="OIJ11690.1"/>
    <property type="molecule type" value="Genomic_DNA"/>
</dbReference>
<protein>
    <recommendedName>
        <fullName evidence="5">GerMN domain-containing protein</fullName>
    </recommendedName>
</protein>